<organism evidence="1">
    <name type="scientific">Roseihalotalea indica</name>
    <dbReference type="NCBI Taxonomy" id="2867963"/>
    <lineage>
        <taxon>Bacteria</taxon>
        <taxon>Pseudomonadati</taxon>
        <taxon>Bacteroidota</taxon>
        <taxon>Cytophagia</taxon>
        <taxon>Cytophagales</taxon>
        <taxon>Catalimonadaceae</taxon>
        <taxon>Roseihalotalea</taxon>
    </lineage>
</organism>
<dbReference type="EMBL" id="CP120682">
    <property type="protein sequence ID" value="WKN35535.1"/>
    <property type="molecule type" value="Genomic_DNA"/>
</dbReference>
<name>A0AA49GMX0_9BACT</name>
<gene>
    <name evidence="1" type="ORF">K4G66_24480</name>
</gene>
<protein>
    <submittedName>
        <fullName evidence="1">Uncharacterized protein</fullName>
    </submittedName>
</protein>
<accession>A0AA49GMX0</accession>
<sequence>MNLIKRHPIILVPLGLLVAFLILPFFGSKDDDSKQKPTTSARKSEKTGFLDYDLLPEKLKQRMQELLRQDSVNHYRFYYFFEVDDINHRYYLTDDERKQVVENMAVTNEEVLALVEEKLLNDQAKGVSVSFDTNFYRQRVRSRDDFVKVTVSYILPEYEADFRQLRVGIVKEGIPLALSDTFETNTTSLREVTVAPQPVRGIKYFHEVLQKSLRESLVYYQFYDLQGVVKARFTVGGQATSPQIIEGFSTREDSYEAYRLDGLVVKALNSPKIHWHYAYQNNRVVNVRVGMDFHFAFDQQGELTVTMSDLYPIASN</sequence>
<reference evidence="1" key="2">
    <citation type="journal article" date="2024" name="Antonie Van Leeuwenhoek">
        <title>Roseihalotalea indica gen. nov., sp. nov., a halophilic Bacteroidetes from mesopelagic Southwest Indian Ocean with higher carbohydrate metabolic potential.</title>
        <authorList>
            <person name="Chen B."/>
            <person name="Zhang M."/>
            <person name="Lin D."/>
            <person name="Ye J."/>
            <person name="Tang K."/>
        </authorList>
    </citation>
    <scope>NUCLEOTIDE SEQUENCE</scope>
    <source>
        <strain evidence="1">TK19036</strain>
    </source>
</reference>
<evidence type="ECO:0000313" key="1">
    <source>
        <dbReference type="EMBL" id="WKN35535.1"/>
    </source>
</evidence>
<proteinExistence type="predicted"/>
<reference evidence="1" key="1">
    <citation type="journal article" date="2023" name="Comput. Struct. Biotechnol. J.">
        <title>Discovery of a novel marine Bacteroidetes with a rich repertoire of carbohydrate-active enzymes.</title>
        <authorList>
            <person name="Chen B."/>
            <person name="Liu G."/>
            <person name="Chen Q."/>
            <person name="Wang H."/>
            <person name="Liu L."/>
            <person name="Tang K."/>
        </authorList>
    </citation>
    <scope>NUCLEOTIDE SEQUENCE</scope>
    <source>
        <strain evidence="1">TK19036</strain>
    </source>
</reference>
<dbReference type="AlphaFoldDB" id="A0AA49GMX0"/>